<name>A0ABN2SS48_9MICO</name>
<dbReference type="Gene3D" id="3.50.50.60">
    <property type="entry name" value="FAD/NAD(P)-binding domain"/>
    <property type="match status" value="1"/>
</dbReference>
<evidence type="ECO:0000313" key="1">
    <source>
        <dbReference type="EMBL" id="GAA1991609.1"/>
    </source>
</evidence>
<proteinExistence type="predicted"/>
<dbReference type="InterPro" id="IPR036188">
    <property type="entry name" value="FAD/NAD-bd_sf"/>
</dbReference>
<dbReference type="RefSeq" id="WP_344063640.1">
    <property type="nucleotide sequence ID" value="NZ_BAAAOH010000001.1"/>
</dbReference>
<dbReference type="SUPFAM" id="SSF51905">
    <property type="entry name" value="FAD/NAD(P)-binding domain"/>
    <property type="match status" value="1"/>
</dbReference>
<sequence>MRPTVDVDVDYLIVGAGAMGMAFADSLVRNSDATVAIVDRLHAPGGHWIDAYQFVRLHQASAFYGVASTQLGGGQRQASGPEAGLHERATAPEICLYYADVLAQLAATERATFFPRCEYTGGTEFRSLLSGRRHTARRARIVDATYLAPTIPSSTPPSFAVDDEARVIPVNDLVRLEEPPDQFVIVGAGKTATDACIWLLQNGVDPDAICWIRARDPWLLNRAVVQPDPAIFLGMAADIMEAASEALSADDLFRRLEDLGIMLRIDRAVTPTMAKAPTIAQWEIDLLASITNVLRLGHLRAVATGRLRFEDADVRIHRKAVVVHCAASGLRYPPLVPIWQVDAIRPRPVRVGFPCFGAALAGYVEATRSDDETRNDVCRPSPYSDTPADWLTMQVIGGDASLAMSRQADLKAWSNTTSLNPARVPPDRAADPAVLDAAARLREAIAPGRERLAALAAAR</sequence>
<dbReference type="Pfam" id="PF13450">
    <property type="entry name" value="NAD_binding_8"/>
    <property type="match status" value="1"/>
</dbReference>
<organism evidence="1 2">
    <name type="scientific">Microbacterium pumilum</name>
    <dbReference type="NCBI Taxonomy" id="344165"/>
    <lineage>
        <taxon>Bacteria</taxon>
        <taxon>Bacillati</taxon>
        <taxon>Actinomycetota</taxon>
        <taxon>Actinomycetes</taxon>
        <taxon>Micrococcales</taxon>
        <taxon>Microbacteriaceae</taxon>
        <taxon>Microbacterium</taxon>
    </lineage>
</organism>
<comment type="caution">
    <text evidence="1">The sequence shown here is derived from an EMBL/GenBank/DDBJ whole genome shotgun (WGS) entry which is preliminary data.</text>
</comment>
<keyword evidence="2" id="KW-1185">Reference proteome</keyword>
<reference evidence="1 2" key="1">
    <citation type="journal article" date="2019" name="Int. J. Syst. Evol. Microbiol.">
        <title>The Global Catalogue of Microorganisms (GCM) 10K type strain sequencing project: providing services to taxonomists for standard genome sequencing and annotation.</title>
        <authorList>
            <consortium name="The Broad Institute Genomics Platform"/>
            <consortium name="The Broad Institute Genome Sequencing Center for Infectious Disease"/>
            <person name="Wu L."/>
            <person name="Ma J."/>
        </authorList>
    </citation>
    <scope>NUCLEOTIDE SEQUENCE [LARGE SCALE GENOMIC DNA]</scope>
    <source>
        <strain evidence="1 2">JCM 14902</strain>
    </source>
</reference>
<evidence type="ECO:0000313" key="2">
    <source>
        <dbReference type="Proteomes" id="UP001500326"/>
    </source>
</evidence>
<gene>
    <name evidence="1" type="ORF">GCM10009777_28780</name>
</gene>
<dbReference type="EMBL" id="BAAAOH010000001">
    <property type="protein sequence ID" value="GAA1991609.1"/>
    <property type="molecule type" value="Genomic_DNA"/>
</dbReference>
<protein>
    <submittedName>
        <fullName evidence="1">NAD(P)/FAD-dependent oxidoreductase</fullName>
    </submittedName>
</protein>
<dbReference type="Proteomes" id="UP001500326">
    <property type="component" value="Unassembled WGS sequence"/>
</dbReference>
<accession>A0ABN2SS48</accession>